<dbReference type="EMBL" id="LNAM01000156">
    <property type="protein sequence ID" value="KSV58947.1"/>
    <property type="molecule type" value="Genomic_DNA"/>
</dbReference>
<proteinExistence type="predicted"/>
<keyword evidence="1" id="KW-0472">Membrane</keyword>
<dbReference type="STRING" id="290052.ASU35_11010"/>
<keyword evidence="1" id="KW-1133">Transmembrane helix</keyword>
<organism evidence="2 3">
    <name type="scientific">Acetivibrio ethanolgignens</name>
    <dbReference type="NCBI Taxonomy" id="290052"/>
    <lineage>
        <taxon>Bacteria</taxon>
        <taxon>Bacillati</taxon>
        <taxon>Bacillota</taxon>
        <taxon>Clostridia</taxon>
        <taxon>Eubacteriales</taxon>
        <taxon>Oscillospiraceae</taxon>
        <taxon>Acetivibrio</taxon>
    </lineage>
</organism>
<evidence type="ECO:0000256" key="1">
    <source>
        <dbReference type="SAM" id="Phobius"/>
    </source>
</evidence>
<evidence type="ECO:0000313" key="3">
    <source>
        <dbReference type="Proteomes" id="UP000054874"/>
    </source>
</evidence>
<dbReference type="Pfam" id="PF19700">
    <property type="entry name" value="DUF6198"/>
    <property type="match status" value="1"/>
</dbReference>
<keyword evidence="1" id="KW-0812">Transmembrane</keyword>
<comment type="caution">
    <text evidence="2">The sequence shown here is derived from an EMBL/GenBank/DDBJ whole genome shotgun (WGS) entry which is preliminary data.</text>
</comment>
<gene>
    <name evidence="2" type="ORF">ASU35_11010</name>
</gene>
<evidence type="ECO:0000313" key="2">
    <source>
        <dbReference type="EMBL" id="KSV58947.1"/>
    </source>
</evidence>
<accession>A0A0V8QEY5</accession>
<dbReference type="InterPro" id="IPR038750">
    <property type="entry name" value="YczE/YyaS-like"/>
</dbReference>
<dbReference type="Proteomes" id="UP000054874">
    <property type="component" value="Unassembled WGS sequence"/>
</dbReference>
<protein>
    <submittedName>
        <fullName evidence="2">Uncharacterized protein</fullName>
    </submittedName>
</protein>
<dbReference type="AlphaFoldDB" id="A0A0V8QEY5"/>
<keyword evidence="3" id="KW-1185">Reference proteome</keyword>
<name>A0A0V8QEY5_9FIRM</name>
<dbReference type="PANTHER" id="PTHR40078">
    <property type="entry name" value="INTEGRAL MEMBRANE PROTEIN-RELATED"/>
    <property type="match status" value="1"/>
</dbReference>
<sequence>MVLGIILLAVGSGVYSYADIGRGSYEALTFALESRNHWQTRYVRMVLDIACVTIGLFLGGTIGACTVVTILISGIVLQQVVDTLKNRVHADMR</sequence>
<feature type="transmembrane region" description="Helical" evidence="1">
    <location>
        <begin position="42"/>
        <end position="75"/>
    </location>
</feature>
<reference evidence="2 3" key="1">
    <citation type="submission" date="2015-11" db="EMBL/GenBank/DDBJ databases">
        <title>Butyribacter intestini gen. nov., sp. nov., a butyric acid-producing bacterium of the family Lachnospiraceae isolated from the human faeces.</title>
        <authorList>
            <person name="Zou Y."/>
            <person name="Xue W."/>
            <person name="Luo G."/>
            <person name="Lv M."/>
        </authorList>
    </citation>
    <scope>NUCLEOTIDE SEQUENCE [LARGE SCALE GENOMIC DNA]</scope>
    <source>
        <strain evidence="2 3">ACET-33324</strain>
    </source>
</reference>
<dbReference type="PANTHER" id="PTHR40078:SF1">
    <property type="entry name" value="INTEGRAL MEMBRANE PROTEIN"/>
    <property type="match status" value="1"/>
</dbReference>